<dbReference type="InterPro" id="IPR011009">
    <property type="entry name" value="Kinase-like_dom_sf"/>
</dbReference>
<feature type="domain" description="Protein kinase" evidence="6">
    <location>
        <begin position="170"/>
        <end position="421"/>
    </location>
</feature>
<evidence type="ECO:0000256" key="3">
    <source>
        <dbReference type="ARBA" id="ARBA00022833"/>
    </source>
</evidence>
<dbReference type="GO" id="GO:0005524">
    <property type="term" value="F:ATP binding"/>
    <property type="evidence" value="ECO:0007669"/>
    <property type="project" value="UniProtKB-UniRule"/>
</dbReference>
<proteinExistence type="predicted"/>
<dbReference type="Gene3D" id="3.30.60.90">
    <property type="match status" value="2"/>
</dbReference>
<dbReference type="PROSITE" id="PS50011">
    <property type="entry name" value="PROTEIN_KINASE_DOM"/>
    <property type="match status" value="1"/>
</dbReference>
<keyword evidence="5" id="KW-0547">Nucleotide-binding</keyword>
<evidence type="ECO:0000313" key="12">
    <source>
        <dbReference type="EMBL" id="CAF4167223.1"/>
    </source>
</evidence>
<evidence type="ECO:0000313" key="14">
    <source>
        <dbReference type="Proteomes" id="UP000663866"/>
    </source>
</evidence>
<dbReference type="GO" id="GO:0004674">
    <property type="term" value="F:protein serine/threonine kinase activity"/>
    <property type="evidence" value="ECO:0007669"/>
    <property type="project" value="TreeGrafter"/>
</dbReference>
<dbReference type="InterPro" id="IPR043145">
    <property type="entry name" value="Znf_ZZ_sf"/>
</dbReference>
<dbReference type="GO" id="GO:0008270">
    <property type="term" value="F:zinc ion binding"/>
    <property type="evidence" value="ECO:0007669"/>
    <property type="project" value="UniProtKB-KW"/>
</dbReference>
<dbReference type="PANTHER" id="PTHR44329">
    <property type="entry name" value="SERINE/THREONINE-PROTEIN KINASE TNNI3K-RELATED"/>
    <property type="match status" value="1"/>
</dbReference>
<dbReference type="AlphaFoldDB" id="A0A819YX27"/>
<evidence type="ECO:0000313" key="10">
    <source>
        <dbReference type="EMBL" id="CAF2103013.1"/>
    </source>
</evidence>
<comment type="caution">
    <text evidence="12">The sequence shown here is derived from an EMBL/GenBank/DDBJ whole genome shotgun (WGS) entry which is preliminary data.</text>
</comment>
<dbReference type="InterPro" id="IPR051681">
    <property type="entry name" value="Ser/Thr_Kinases-Pseudokinases"/>
</dbReference>
<dbReference type="SUPFAM" id="SSF57850">
    <property type="entry name" value="RING/U-box"/>
    <property type="match status" value="2"/>
</dbReference>
<evidence type="ECO:0000256" key="5">
    <source>
        <dbReference type="PROSITE-ProRule" id="PRU10141"/>
    </source>
</evidence>
<evidence type="ECO:0000313" key="13">
    <source>
        <dbReference type="Proteomes" id="UP000663842"/>
    </source>
</evidence>
<feature type="domain" description="ZZ-type" evidence="7">
    <location>
        <begin position="24"/>
        <end position="80"/>
    </location>
</feature>
<dbReference type="EMBL" id="CAJOBF010005201">
    <property type="protein sequence ID" value="CAF4167223.1"/>
    <property type="molecule type" value="Genomic_DNA"/>
</dbReference>
<keyword evidence="3" id="KW-0862">Zinc</keyword>
<evidence type="ECO:0000256" key="2">
    <source>
        <dbReference type="ARBA" id="ARBA00022771"/>
    </source>
</evidence>
<dbReference type="Pfam" id="PF00569">
    <property type="entry name" value="ZZ"/>
    <property type="match status" value="2"/>
</dbReference>
<dbReference type="GO" id="GO:0004713">
    <property type="term" value="F:protein tyrosine kinase activity"/>
    <property type="evidence" value="ECO:0007669"/>
    <property type="project" value="InterPro"/>
</dbReference>
<protein>
    <submittedName>
        <fullName evidence="12">Uncharacterized protein</fullName>
    </submittedName>
</protein>
<dbReference type="InterPro" id="IPR000433">
    <property type="entry name" value="Znf_ZZ"/>
</dbReference>
<dbReference type="CDD" id="cd02338">
    <property type="entry name" value="ZZ_PCMF_like"/>
    <property type="match status" value="1"/>
</dbReference>
<dbReference type="EMBL" id="CAJOBG010003905">
    <property type="protein sequence ID" value="CAF4086293.1"/>
    <property type="molecule type" value="Genomic_DNA"/>
</dbReference>
<dbReference type="InterPro" id="IPR008266">
    <property type="entry name" value="Tyr_kinase_AS"/>
</dbReference>
<dbReference type="InterPro" id="IPR017441">
    <property type="entry name" value="Protein_kinase_ATP_BS"/>
</dbReference>
<keyword evidence="14" id="KW-1185">Reference proteome</keyword>
<dbReference type="EMBL" id="CAJNRF010008627">
    <property type="protein sequence ID" value="CAF2103013.1"/>
    <property type="molecule type" value="Genomic_DNA"/>
</dbReference>
<dbReference type="PROSITE" id="PS50135">
    <property type="entry name" value="ZF_ZZ_2"/>
    <property type="match status" value="2"/>
</dbReference>
<evidence type="ECO:0000313" key="9">
    <source>
        <dbReference type="EMBL" id="CAF1990955.1"/>
    </source>
</evidence>
<dbReference type="Proteomes" id="UP000663842">
    <property type="component" value="Unassembled WGS sequence"/>
</dbReference>
<dbReference type="PROSITE" id="PS01357">
    <property type="entry name" value="ZF_ZZ_1"/>
    <property type="match status" value="2"/>
</dbReference>
<evidence type="ECO:0000256" key="4">
    <source>
        <dbReference type="PROSITE-ProRule" id="PRU00228"/>
    </source>
</evidence>
<dbReference type="SMART" id="SM00291">
    <property type="entry name" value="ZnF_ZZ"/>
    <property type="match status" value="2"/>
</dbReference>
<dbReference type="PROSITE" id="PS00109">
    <property type="entry name" value="PROTEIN_KINASE_TYR"/>
    <property type="match status" value="1"/>
</dbReference>
<feature type="binding site" evidence="5">
    <location>
        <position position="201"/>
    </location>
    <ligand>
        <name>ATP</name>
        <dbReference type="ChEBI" id="CHEBI:30616"/>
    </ligand>
</feature>
<dbReference type="InterPro" id="IPR001245">
    <property type="entry name" value="Ser-Thr/Tyr_kinase_cat_dom"/>
</dbReference>
<accession>A0A819YX27</accession>
<evidence type="ECO:0000313" key="8">
    <source>
        <dbReference type="EMBL" id="CAF1365992.1"/>
    </source>
</evidence>
<dbReference type="EMBL" id="CAJNOV010009446">
    <property type="protein sequence ID" value="CAF1365992.1"/>
    <property type="molecule type" value="Genomic_DNA"/>
</dbReference>
<keyword evidence="1" id="KW-0479">Metal-binding</keyword>
<gene>
    <name evidence="8" type="ORF">CJN711_LOCUS20184</name>
    <name evidence="11" type="ORF">OVN521_LOCUS20088</name>
    <name evidence="12" type="ORF">UXM345_LOCUS26058</name>
    <name evidence="10" type="ORF">WKI299_LOCUS20585</name>
    <name evidence="9" type="ORF">XDN619_LOCUS2854</name>
</gene>
<keyword evidence="2 4" id="KW-0863">Zinc-finger</keyword>
<evidence type="ECO:0000313" key="11">
    <source>
        <dbReference type="EMBL" id="CAF4086293.1"/>
    </source>
</evidence>
<dbReference type="PROSITE" id="PS00107">
    <property type="entry name" value="PROTEIN_KINASE_ATP"/>
    <property type="match status" value="1"/>
</dbReference>
<dbReference type="InterPro" id="IPR000719">
    <property type="entry name" value="Prot_kinase_dom"/>
</dbReference>
<feature type="domain" description="ZZ-type" evidence="7">
    <location>
        <begin position="106"/>
        <end position="162"/>
    </location>
</feature>
<organism evidence="12 13">
    <name type="scientific">Rotaria magnacalcarata</name>
    <dbReference type="NCBI Taxonomy" id="392030"/>
    <lineage>
        <taxon>Eukaryota</taxon>
        <taxon>Metazoa</taxon>
        <taxon>Spiralia</taxon>
        <taxon>Gnathifera</taxon>
        <taxon>Rotifera</taxon>
        <taxon>Eurotatoria</taxon>
        <taxon>Bdelloidea</taxon>
        <taxon>Philodinida</taxon>
        <taxon>Philodinidae</taxon>
        <taxon>Rotaria</taxon>
    </lineage>
</organism>
<dbReference type="CDD" id="cd00180">
    <property type="entry name" value="PKc"/>
    <property type="match status" value="1"/>
</dbReference>
<dbReference type="Proteomes" id="UP000663887">
    <property type="component" value="Unassembled WGS sequence"/>
</dbReference>
<dbReference type="Proteomes" id="UP000663855">
    <property type="component" value="Unassembled WGS sequence"/>
</dbReference>
<dbReference type="InterPro" id="IPR020635">
    <property type="entry name" value="Tyr_kinase_cat_dom"/>
</dbReference>
<keyword evidence="5" id="KW-0067">ATP-binding</keyword>
<evidence type="ECO:0000259" key="6">
    <source>
        <dbReference type="PROSITE" id="PS50011"/>
    </source>
</evidence>
<evidence type="ECO:0000256" key="1">
    <source>
        <dbReference type="ARBA" id="ARBA00022723"/>
    </source>
</evidence>
<dbReference type="Proteomes" id="UP000663866">
    <property type="component" value="Unassembled WGS sequence"/>
</dbReference>
<sequence>MKKAAHKVFHHKAGNKSIGKHRNHHRVTCNVCGLENFQVDRYKCLICVNYNVCAQCFEKRLQSEQHSTGHTMVHFKVPDELFGRKIKSKDEITIKTMEHLYGKEQHEDIACDSCIIQSISGLRFKCDTCPNFNLCQMCAIKNTTNEKHKPDHPLILVSHEIIQKLNKKDIELGDPLGQGAFGTVYKAKWSSKTGRREVACKVLHIPAGIDSLKLEKSFLRELSAYAEVDGAYILKLFGYSTFQNENSSTSYYLITEYMTKGSLTNLIYNQQQHERVSLRQKLCIACNIATGMRKIHDHSLIHRDLRPDNILVTDNYLTKIGDMGLARVLDEYLDHTQIGCKRYMPPEFYDTGMYDQKLDIFTFGLSISELFTETQHHFKENRIQIKKSSPIFSDLIDRCLEDDPRYRPTAMEIEATLNLYLNEFDSKNSTSSNYSTLSLDEQNKLFCQFYDEYHSEAVQIIAKQYPPVKRLSMYRLSAEKSHDDKSKTKCKCCIQ</sequence>
<dbReference type="Pfam" id="PF07714">
    <property type="entry name" value="PK_Tyr_Ser-Thr"/>
    <property type="match status" value="1"/>
</dbReference>
<dbReference type="SUPFAM" id="SSF56112">
    <property type="entry name" value="Protein kinase-like (PK-like)"/>
    <property type="match status" value="1"/>
</dbReference>
<reference evidence="12" key="1">
    <citation type="submission" date="2021-02" db="EMBL/GenBank/DDBJ databases">
        <authorList>
            <person name="Nowell W R."/>
        </authorList>
    </citation>
    <scope>NUCLEOTIDE SEQUENCE</scope>
</reference>
<evidence type="ECO:0000259" key="7">
    <source>
        <dbReference type="PROSITE" id="PS50135"/>
    </source>
</evidence>
<dbReference type="SMART" id="SM00219">
    <property type="entry name" value="TyrKc"/>
    <property type="match status" value="1"/>
</dbReference>
<dbReference type="EMBL" id="CAJNRG010000254">
    <property type="protein sequence ID" value="CAF1990955.1"/>
    <property type="molecule type" value="Genomic_DNA"/>
</dbReference>
<name>A0A819YX27_9BILA</name>
<dbReference type="Gene3D" id="1.10.510.10">
    <property type="entry name" value="Transferase(Phosphotransferase) domain 1"/>
    <property type="match status" value="1"/>
</dbReference>
<dbReference type="Proteomes" id="UP000663856">
    <property type="component" value="Unassembled WGS sequence"/>
</dbReference>